<organism evidence="4 5">
    <name type="scientific">Brachionus calyciflorus</name>
    <dbReference type="NCBI Taxonomy" id="104777"/>
    <lineage>
        <taxon>Eukaryota</taxon>
        <taxon>Metazoa</taxon>
        <taxon>Spiralia</taxon>
        <taxon>Gnathifera</taxon>
        <taxon>Rotifera</taxon>
        <taxon>Eurotatoria</taxon>
        <taxon>Monogononta</taxon>
        <taxon>Pseudotrocha</taxon>
        <taxon>Ploima</taxon>
        <taxon>Brachionidae</taxon>
        <taxon>Brachionus</taxon>
    </lineage>
</organism>
<reference evidence="4" key="1">
    <citation type="submission" date="2021-02" db="EMBL/GenBank/DDBJ databases">
        <authorList>
            <person name="Nowell W R."/>
        </authorList>
    </citation>
    <scope>NUCLEOTIDE SEQUENCE</scope>
    <source>
        <strain evidence="4">Ploen Becks lab</strain>
    </source>
</reference>
<evidence type="ECO:0000256" key="1">
    <source>
        <dbReference type="ARBA" id="ARBA00016548"/>
    </source>
</evidence>
<dbReference type="InterPro" id="IPR017920">
    <property type="entry name" value="COMM"/>
</dbReference>
<dbReference type="AlphaFoldDB" id="A0A813SZL8"/>
<dbReference type="CDD" id="cd04751">
    <property type="entry name" value="Commd3"/>
    <property type="match status" value="1"/>
</dbReference>
<dbReference type="Pfam" id="PF21672">
    <property type="entry name" value="COMM_HN"/>
    <property type="match status" value="1"/>
</dbReference>
<proteinExistence type="inferred from homology"/>
<gene>
    <name evidence="4" type="ORF">OXX778_LOCUS6800</name>
</gene>
<sequence length="201" mass="22993">MELSSNYLSALKHASNDDLLSFDSFKLLIKTIFDSFIINSKLGKLNPRLDPKILEQINKSEAELKEITAAFYTLLAELARHDVDVNSASTFLEDHGFSNEKIKIFTELYQEKLQIIRLFLSSSTSSFPHIVDVSWRLDYCIKENNLERINEPIYLIELKLEVPGQSNLTSLKFSCTVEQLQDLVFKLKEASKSVEKLAQIS</sequence>
<name>A0A813SZL8_9BILA</name>
<comment type="caution">
    <text evidence="4">The sequence shown here is derived from an EMBL/GenBank/DDBJ whole genome shotgun (WGS) entry which is preliminary data.</text>
</comment>
<evidence type="ECO:0000259" key="3">
    <source>
        <dbReference type="PROSITE" id="PS51269"/>
    </source>
</evidence>
<dbReference type="PANTHER" id="PTHR31159:SF1">
    <property type="entry name" value="COMM DOMAIN-CONTAINING PROTEIN 3"/>
    <property type="match status" value="1"/>
</dbReference>
<accession>A0A813SZL8</accession>
<keyword evidence="5" id="KW-1185">Reference proteome</keyword>
<dbReference type="GO" id="GO:0006814">
    <property type="term" value="P:sodium ion transport"/>
    <property type="evidence" value="ECO:0007669"/>
    <property type="project" value="InterPro"/>
</dbReference>
<dbReference type="InterPro" id="IPR037355">
    <property type="entry name" value="COMMD3"/>
</dbReference>
<evidence type="ECO:0000313" key="4">
    <source>
        <dbReference type="EMBL" id="CAF0807561.1"/>
    </source>
</evidence>
<evidence type="ECO:0000256" key="2">
    <source>
        <dbReference type="ARBA" id="ARBA00093469"/>
    </source>
</evidence>
<comment type="similarity">
    <text evidence="2">Belongs to the COMM domain-containing protein 3 family.</text>
</comment>
<feature type="domain" description="COMM" evidence="3">
    <location>
        <begin position="129"/>
        <end position="198"/>
    </location>
</feature>
<dbReference type="OrthoDB" id="1917519at2759"/>
<dbReference type="PANTHER" id="PTHR31159">
    <property type="entry name" value="COMM DOMAIN-CONTAINING PROTEIN 3"/>
    <property type="match status" value="1"/>
</dbReference>
<dbReference type="EMBL" id="CAJNOC010000828">
    <property type="protein sequence ID" value="CAF0807561.1"/>
    <property type="molecule type" value="Genomic_DNA"/>
</dbReference>
<protein>
    <recommendedName>
        <fullName evidence="1">COMM domain-containing protein 3</fullName>
    </recommendedName>
</protein>
<evidence type="ECO:0000313" key="5">
    <source>
        <dbReference type="Proteomes" id="UP000663879"/>
    </source>
</evidence>
<dbReference type="Proteomes" id="UP000663879">
    <property type="component" value="Unassembled WGS sequence"/>
</dbReference>
<dbReference type="Pfam" id="PF07258">
    <property type="entry name" value="COMM_domain"/>
    <property type="match status" value="1"/>
</dbReference>
<dbReference type="PROSITE" id="PS51269">
    <property type="entry name" value="COMM"/>
    <property type="match status" value="1"/>
</dbReference>